<feature type="transmembrane region" description="Helical" evidence="8">
    <location>
        <begin position="27"/>
        <end position="49"/>
    </location>
</feature>
<evidence type="ECO:0000256" key="2">
    <source>
        <dbReference type="ARBA" id="ARBA00010072"/>
    </source>
</evidence>
<evidence type="ECO:0000256" key="4">
    <source>
        <dbReference type="ARBA" id="ARBA00022475"/>
    </source>
</evidence>
<reference evidence="10 11" key="1">
    <citation type="submission" date="2015-05" db="EMBL/GenBank/DDBJ databases">
        <authorList>
            <person name="Tang B."/>
            <person name="Yu Y."/>
        </authorList>
    </citation>
    <scope>NUCLEOTIDE SEQUENCE [LARGE SCALE GENOMIC DNA]</scope>
    <source>
        <strain evidence="10 11">DSM 7029</strain>
    </source>
</reference>
<dbReference type="InterPro" id="IPR010065">
    <property type="entry name" value="AA_ABC_transptr_permease_3TM"/>
</dbReference>
<dbReference type="InterPro" id="IPR000515">
    <property type="entry name" value="MetI-like"/>
</dbReference>
<dbReference type="STRING" id="413882.AAW51_0997"/>
<evidence type="ECO:0000313" key="10">
    <source>
        <dbReference type="EMBL" id="AKJ27688.1"/>
    </source>
</evidence>
<organism evidence="10 11">
    <name type="scientific">Caldimonas brevitalea</name>
    <dbReference type="NCBI Taxonomy" id="413882"/>
    <lineage>
        <taxon>Bacteria</taxon>
        <taxon>Pseudomonadati</taxon>
        <taxon>Pseudomonadota</taxon>
        <taxon>Betaproteobacteria</taxon>
        <taxon>Burkholderiales</taxon>
        <taxon>Sphaerotilaceae</taxon>
        <taxon>Caldimonas</taxon>
    </lineage>
</organism>
<gene>
    <name evidence="10" type="primary">gltJ</name>
    <name evidence="10" type="ORF">AAW51_0997</name>
</gene>
<feature type="transmembrane region" description="Helical" evidence="8">
    <location>
        <begin position="200"/>
        <end position="219"/>
    </location>
</feature>
<accession>A0A0G3BI66</accession>
<evidence type="ECO:0000256" key="7">
    <source>
        <dbReference type="ARBA" id="ARBA00023136"/>
    </source>
</evidence>
<keyword evidence="4" id="KW-1003">Cell membrane</keyword>
<feature type="domain" description="ABC transmembrane type-1" evidence="9">
    <location>
        <begin position="28"/>
        <end position="219"/>
    </location>
</feature>
<dbReference type="RefSeq" id="WP_047193712.1">
    <property type="nucleotide sequence ID" value="NZ_CP011371.1"/>
</dbReference>
<evidence type="ECO:0000256" key="8">
    <source>
        <dbReference type="RuleBase" id="RU363032"/>
    </source>
</evidence>
<evidence type="ECO:0000256" key="5">
    <source>
        <dbReference type="ARBA" id="ARBA00022692"/>
    </source>
</evidence>
<dbReference type="GO" id="GO:0043190">
    <property type="term" value="C:ATP-binding cassette (ABC) transporter complex"/>
    <property type="evidence" value="ECO:0007669"/>
    <property type="project" value="InterPro"/>
</dbReference>
<evidence type="ECO:0000256" key="6">
    <source>
        <dbReference type="ARBA" id="ARBA00022989"/>
    </source>
</evidence>
<keyword evidence="11" id="KW-1185">Reference proteome</keyword>
<protein>
    <submittedName>
        <fullName evidence="10">Glutamate ABC transporter permease</fullName>
    </submittedName>
</protein>
<dbReference type="Pfam" id="PF00528">
    <property type="entry name" value="BPD_transp_1"/>
    <property type="match status" value="1"/>
</dbReference>
<dbReference type="InterPro" id="IPR043429">
    <property type="entry name" value="ArtM/GltK/GlnP/TcyL/YhdX-like"/>
</dbReference>
<dbReference type="AlphaFoldDB" id="A0A0G3BI66"/>
<feature type="transmembrane region" description="Helical" evidence="8">
    <location>
        <begin position="70"/>
        <end position="87"/>
    </location>
</feature>
<dbReference type="KEGG" id="pbh:AAW51_0997"/>
<dbReference type="GO" id="GO:0022857">
    <property type="term" value="F:transmembrane transporter activity"/>
    <property type="evidence" value="ECO:0007669"/>
    <property type="project" value="InterPro"/>
</dbReference>
<dbReference type="OrthoDB" id="6534575at2"/>
<comment type="subcellular location">
    <subcellularLocation>
        <location evidence="1">Cell inner membrane</location>
        <topology evidence="1">Multi-pass membrane protein</topology>
    </subcellularLocation>
    <subcellularLocation>
        <location evidence="8">Cell membrane</location>
        <topology evidence="8">Multi-pass membrane protein</topology>
    </subcellularLocation>
</comment>
<dbReference type="InterPro" id="IPR035906">
    <property type="entry name" value="MetI-like_sf"/>
</dbReference>
<dbReference type="Gene3D" id="1.10.3720.10">
    <property type="entry name" value="MetI-like"/>
    <property type="match status" value="1"/>
</dbReference>
<comment type="similarity">
    <text evidence="2">Belongs to the binding-protein-dependent transport system permease family. HisMQ subfamily.</text>
</comment>
<evidence type="ECO:0000256" key="3">
    <source>
        <dbReference type="ARBA" id="ARBA00022448"/>
    </source>
</evidence>
<dbReference type="CDD" id="cd06261">
    <property type="entry name" value="TM_PBP2"/>
    <property type="match status" value="1"/>
</dbReference>
<keyword evidence="7 8" id="KW-0472">Membrane</keyword>
<evidence type="ECO:0000256" key="1">
    <source>
        <dbReference type="ARBA" id="ARBA00004429"/>
    </source>
</evidence>
<dbReference type="PANTHER" id="PTHR30614">
    <property type="entry name" value="MEMBRANE COMPONENT OF AMINO ACID ABC TRANSPORTER"/>
    <property type="match status" value="1"/>
</dbReference>
<name>A0A0G3BI66_9BURK</name>
<dbReference type="PANTHER" id="PTHR30614:SF42">
    <property type="entry name" value="GLUTAMATE_ASPARTATE IMPORT PERMEASE PROTEIN GLTJ"/>
    <property type="match status" value="1"/>
</dbReference>
<dbReference type="GO" id="GO:0006865">
    <property type="term" value="P:amino acid transport"/>
    <property type="evidence" value="ECO:0007669"/>
    <property type="project" value="TreeGrafter"/>
</dbReference>
<keyword evidence="3 8" id="KW-0813">Transport</keyword>
<evidence type="ECO:0000313" key="11">
    <source>
        <dbReference type="Proteomes" id="UP000035352"/>
    </source>
</evidence>
<proteinExistence type="inferred from homology"/>
<keyword evidence="6 8" id="KW-1133">Transmembrane helix</keyword>
<keyword evidence="5 8" id="KW-0812">Transmembrane</keyword>
<dbReference type="SUPFAM" id="SSF161098">
    <property type="entry name" value="MetI-like"/>
    <property type="match status" value="1"/>
</dbReference>
<evidence type="ECO:0000259" key="9">
    <source>
        <dbReference type="PROSITE" id="PS50928"/>
    </source>
</evidence>
<dbReference type="Proteomes" id="UP000035352">
    <property type="component" value="Chromosome"/>
</dbReference>
<dbReference type="EMBL" id="CP011371">
    <property type="protein sequence ID" value="AKJ27688.1"/>
    <property type="molecule type" value="Genomic_DNA"/>
</dbReference>
<dbReference type="PATRIC" id="fig|413882.6.peg.1054"/>
<dbReference type="NCBIfam" id="TIGR01726">
    <property type="entry name" value="HEQRo_perm_3TM"/>
    <property type="match status" value="1"/>
</dbReference>
<feature type="transmembrane region" description="Helical" evidence="8">
    <location>
        <begin position="93"/>
        <end position="110"/>
    </location>
</feature>
<sequence length="236" mass="25962">MDLQSKWQIFMQDRGDGVTYVDWVLSAWGWTLSIAACAWVLALLVGFLIGTLRTVPSKPLQWFSNAWVELFRNIPLLVQIFLWYQVLPSMFPALQQVPVFALVVLALGLFTSARVAEQVRAGIQSLPRGQFMAGSAIGLTRPQTYRYVILPMASRIVLPPLTSEAMNIIKNSSVAFAAGIAELALYAQQAGVELSMEVEVYLVVSVLYAVSAFGVNRAMAFIEARVRVPGYVGGSK</sequence>
<dbReference type="PROSITE" id="PS50928">
    <property type="entry name" value="ABC_TM1"/>
    <property type="match status" value="1"/>
</dbReference>